<evidence type="ECO:0000256" key="6">
    <source>
        <dbReference type="HAMAP-Rule" id="MF_01965"/>
    </source>
</evidence>
<dbReference type="NCBIfam" id="TIGR00196">
    <property type="entry name" value="yjeF_cterm"/>
    <property type="match status" value="1"/>
</dbReference>
<evidence type="ECO:0000313" key="8">
    <source>
        <dbReference type="EMBL" id="MEJ8852700.1"/>
    </source>
</evidence>
<comment type="function">
    <text evidence="6">Catalyzes the dehydration of the S-form of NAD(P)HX at the expense of ADP, which is converted to AMP. Together with NAD(P)HX epimerase, which catalyzes the epimerization of the S- and R-forms, the enzyme allows the repair of both epimers of NAD(P)HX, a damaged form of NAD(P)H that is a result of enzymatic or heat-dependent hydration.</text>
</comment>
<feature type="binding site" evidence="6">
    <location>
        <position position="34"/>
    </location>
    <ligand>
        <name>(6S)-NADPHX</name>
        <dbReference type="ChEBI" id="CHEBI:64076"/>
    </ligand>
</feature>
<dbReference type="PANTHER" id="PTHR12592:SF0">
    <property type="entry name" value="ATP-DEPENDENT (S)-NAD(P)H-HYDRATE DEHYDRATASE"/>
    <property type="match status" value="1"/>
</dbReference>
<dbReference type="CDD" id="cd01171">
    <property type="entry name" value="YXKO-related"/>
    <property type="match status" value="1"/>
</dbReference>
<comment type="caution">
    <text evidence="8">The sequence shown here is derived from an EMBL/GenBank/DDBJ whole genome shotgun (WGS) entry which is preliminary data.</text>
</comment>
<comment type="subunit">
    <text evidence="6">Homotetramer.</text>
</comment>
<evidence type="ECO:0000256" key="3">
    <source>
        <dbReference type="ARBA" id="ARBA00022857"/>
    </source>
</evidence>
<feature type="binding site" evidence="6">
    <location>
        <position position="219"/>
    </location>
    <ligand>
        <name>(6S)-NADPHX</name>
        <dbReference type="ChEBI" id="CHEBI:64076"/>
    </ligand>
</feature>
<dbReference type="PROSITE" id="PS51383">
    <property type="entry name" value="YJEF_C_3"/>
    <property type="match status" value="1"/>
</dbReference>
<name>A0ABU8WYS9_9BURK</name>
<sequence length="291" mass="29287">MLARWPFPDHGSDADKEVRGHVLVIGGSVETPGAVILAAVAALRAGAGKLSVAVPAAVAPGLAIAIPEARVIGLPLSSSGSFYARGADRLAALAGAVNAVVLGPGMLEATASLAFVRSLIPLFQRSTVVLDAFAMGVVQQGPLEQPVVLTPHAGEMAKLTGLTKQAVCDDPLNAAVVAAQLWNACVVLKGACTFIAQADGTAWRHEASTPGLATSGSGDALAGLIGGLAARGLAPAVASAWGVALHARAGALLSRRHGPLGFLARELSAEFPQLIHAAGRRHRTTSGARGT</sequence>
<gene>
    <name evidence="6" type="primary">nnrD</name>
    <name evidence="8" type="ORF">WKW82_39305</name>
</gene>
<evidence type="ECO:0000256" key="2">
    <source>
        <dbReference type="ARBA" id="ARBA00022840"/>
    </source>
</evidence>
<dbReference type="Proteomes" id="UP001385892">
    <property type="component" value="Unassembled WGS sequence"/>
</dbReference>
<dbReference type="InterPro" id="IPR000631">
    <property type="entry name" value="CARKD"/>
</dbReference>
<feature type="binding site" evidence="6">
    <location>
        <position position="218"/>
    </location>
    <ligand>
        <name>AMP</name>
        <dbReference type="ChEBI" id="CHEBI:456215"/>
    </ligand>
</feature>
<reference evidence="8 9" key="1">
    <citation type="submission" date="2024-03" db="EMBL/GenBank/DDBJ databases">
        <title>Novel species of the genus Variovorax.</title>
        <authorList>
            <person name="Liu Q."/>
            <person name="Xin Y.-H."/>
        </authorList>
    </citation>
    <scope>NUCLEOTIDE SEQUENCE [LARGE SCALE GENOMIC DNA]</scope>
    <source>
        <strain evidence="8 9">KACC 18900</strain>
    </source>
</reference>
<feature type="domain" description="YjeF C-terminal" evidence="7">
    <location>
        <begin position="1"/>
        <end position="278"/>
    </location>
</feature>
<evidence type="ECO:0000256" key="1">
    <source>
        <dbReference type="ARBA" id="ARBA00022741"/>
    </source>
</evidence>
<comment type="catalytic activity">
    <reaction evidence="6">
        <text>(6S)-NADPHX + ADP = AMP + phosphate + NADPH + H(+)</text>
        <dbReference type="Rhea" id="RHEA:32235"/>
        <dbReference type="ChEBI" id="CHEBI:15378"/>
        <dbReference type="ChEBI" id="CHEBI:43474"/>
        <dbReference type="ChEBI" id="CHEBI:57783"/>
        <dbReference type="ChEBI" id="CHEBI:64076"/>
        <dbReference type="ChEBI" id="CHEBI:456215"/>
        <dbReference type="ChEBI" id="CHEBI:456216"/>
        <dbReference type="EC" id="4.2.1.136"/>
    </reaction>
</comment>
<evidence type="ECO:0000256" key="5">
    <source>
        <dbReference type="ARBA" id="ARBA00023239"/>
    </source>
</evidence>
<dbReference type="Gene3D" id="3.40.1190.20">
    <property type="match status" value="1"/>
</dbReference>
<keyword evidence="3 6" id="KW-0521">NADP</keyword>
<feature type="binding site" evidence="6">
    <location>
        <position position="152"/>
    </location>
    <ligand>
        <name>(6S)-NADPHX</name>
        <dbReference type="ChEBI" id="CHEBI:64076"/>
    </ligand>
</feature>
<dbReference type="InterPro" id="IPR029056">
    <property type="entry name" value="Ribokinase-like"/>
</dbReference>
<keyword evidence="1 6" id="KW-0547">Nucleotide-binding</keyword>
<dbReference type="EC" id="4.2.1.136" evidence="6"/>
<proteinExistence type="inferred from homology"/>
<evidence type="ECO:0000313" key="9">
    <source>
        <dbReference type="Proteomes" id="UP001385892"/>
    </source>
</evidence>
<dbReference type="HAMAP" id="MF_01965">
    <property type="entry name" value="NADHX_dehydratase"/>
    <property type="match status" value="1"/>
</dbReference>
<comment type="similarity">
    <text evidence="6">Belongs to the NnrD/CARKD family.</text>
</comment>
<protein>
    <recommendedName>
        <fullName evidence="6">ADP-dependent (S)-NAD(P)H-hydrate dehydratase</fullName>
        <ecNumber evidence="6">4.2.1.136</ecNumber>
    </recommendedName>
    <alternativeName>
        <fullName evidence="6">ADP-dependent NAD(P)HX dehydratase</fullName>
    </alternativeName>
</protein>
<dbReference type="EMBL" id="JBBKZT010000059">
    <property type="protein sequence ID" value="MEJ8852700.1"/>
    <property type="molecule type" value="Genomic_DNA"/>
</dbReference>
<dbReference type="SUPFAM" id="SSF53613">
    <property type="entry name" value="Ribokinase-like"/>
    <property type="match status" value="1"/>
</dbReference>
<keyword evidence="4 6" id="KW-0520">NAD</keyword>
<dbReference type="PANTHER" id="PTHR12592">
    <property type="entry name" value="ATP-DEPENDENT (S)-NAD(P)H-HYDRATE DEHYDRATASE FAMILY MEMBER"/>
    <property type="match status" value="1"/>
</dbReference>
<accession>A0ABU8WYS9</accession>
<comment type="cofactor">
    <cofactor evidence="6">
        <name>Mg(2+)</name>
        <dbReference type="ChEBI" id="CHEBI:18420"/>
    </cofactor>
</comment>
<feature type="binding site" evidence="6">
    <location>
        <begin position="189"/>
        <end position="193"/>
    </location>
    <ligand>
        <name>AMP</name>
        <dbReference type="ChEBI" id="CHEBI:456215"/>
    </ligand>
</feature>
<keyword evidence="9" id="KW-1185">Reference proteome</keyword>
<feature type="binding site" evidence="6">
    <location>
        <position position="105"/>
    </location>
    <ligand>
        <name>(6S)-NADPHX</name>
        <dbReference type="ChEBI" id="CHEBI:64076"/>
    </ligand>
</feature>
<keyword evidence="5 6" id="KW-0456">Lyase</keyword>
<keyword evidence="2 6" id="KW-0067">ATP-binding</keyword>
<comment type="catalytic activity">
    <reaction evidence="6">
        <text>(6S)-NADHX + ADP = AMP + phosphate + NADH + H(+)</text>
        <dbReference type="Rhea" id="RHEA:32223"/>
        <dbReference type="ChEBI" id="CHEBI:15378"/>
        <dbReference type="ChEBI" id="CHEBI:43474"/>
        <dbReference type="ChEBI" id="CHEBI:57945"/>
        <dbReference type="ChEBI" id="CHEBI:64074"/>
        <dbReference type="ChEBI" id="CHEBI:456215"/>
        <dbReference type="ChEBI" id="CHEBI:456216"/>
        <dbReference type="EC" id="4.2.1.136"/>
    </reaction>
</comment>
<organism evidence="8 9">
    <name type="scientific">Variovorax rhizosphaerae</name>
    <dbReference type="NCBI Taxonomy" id="1836200"/>
    <lineage>
        <taxon>Bacteria</taxon>
        <taxon>Pseudomonadati</taxon>
        <taxon>Pseudomonadota</taxon>
        <taxon>Betaproteobacteria</taxon>
        <taxon>Burkholderiales</taxon>
        <taxon>Comamonadaceae</taxon>
        <taxon>Variovorax</taxon>
    </lineage>
</organism>
<evidence type="ECO:0000256" key="4">
    <source>
        <dbReference type="ARBA" id="ARBA00023027"/>
    </source>
</evidence>
<dbReference type="RefSeq" id="WP_340348640.1">
    <property type="nucleotide sequence ID" value="NZ_JBBKZT010000059.1"/>
</dbReference>
<evidence type="ECO:0000259" key="7">
    <source>
        <dbReference type="PROSITE" id="PS51383"/>
    </source>
</evidence>
<dbReference type="Pfam" id="PF01256">
    <property type="entry name" value="Carb_kinase"/>
    <property type="match status" value="1"/>
</dbReference>